<name>A0A6H2GZC4_9BACL</name>
<reference evidence="1 2" key="1">
    <citation type="submission" date="2020-04" db="EMBL/GenBank/DDBJ databases">
        <title>Novel Paenibacillus strain UniB2 isolated from commercial digestive syrup.</title>
        <authorList>
            <person name="Thorat V."/>
            <person name="Kirdat K."/>
            <person name="Tiwarekar B."/>
            <person name="Yadav A."/>
        </authorList>
    </citation>
    <scope>NUCLEOTIDE SEQUENCE [LARGE SCALE GENOMIC DNA]</scope>
    <source>
        <strain evidence="1 2">UniB2</strain>
    </source>
</reference>
<evidence type="ECO:0000313" key="2">
    <source>
        <dbReference type="Proteomes" id="UP000502136"/>
    </source>
</evidence>
<dbReference type="EMBL" id="CP051428">
    <property type="protein sequence ID" value="QJC52755.1"/>
    <property type="molecule type" value="Genomic_DNA"/>
</dbReference>
<sequence>MTHEEMERLFEQESRRLEQHLKEQITAKQEREAIACHVAKLREFRPVWSHHGWCGLLAG</sequence>
<dbReference type="KEGG" id="palr:HGI30_15080"/>
<organism evidence="1 2">
    <name type="scientific">Paenibacillus albicereus</name>
    <dbReference type="NCBI Taxonomy" id="2726185"/>
    <lineage>
        <taxon>Bacteria</taxon>
        <taxon>Bacillati</taxon>
        <taxon>Bacillota</taxon>
        <taxon>Bacilli</taxon>
        <taxon>Bacillales</taxon>
        <taxon>Paenibacillaceae</taxon>
        <taxon>Paenibacillus</taxon>
    </lineage>
</organism>
<protein>
    <submittedName>
        <fullName evidence="1">Uncharacterized protein</fullName>
    </submittedName>
</protein>
<proteinExistence type="predicted"/>
<keyword evidence="2" id="KW-1185">Reference proteome</keyword>
<dbReference type="Proteomes" id="UP000502136">
    <property type="component" value="Chromosome"/>
</dbReference>
<dbReference type="AlphaFoldDB" id="A0A6H2GZC4"/>
<evidence type="ECO:0000313" key="1">
    <source>
        <dbReference type="EMBL" id="QJC52755.1"/>
    </source>
</evidence>
<gene>
    <name evidence="1" type="ORF">HGI30_15080</name>
</gene>
<dbReference type="RefSeq" id="WP_168908307.1">
    <property type="nucleotide sequence ID" value="NZ_CP051428.1"/>
</dbReference>
<accession>A0A6H2GZC4</accession>